<organism evidence="2 3">
    <name type="scientific">Rhodococcoides corynebacterioides</name>
    <dbReference type="NCBI Taxonomy" id="53972"/>
    <lineage>
        <taxon>Bacteria</taxon>
        <taxon>Bacillati</taxon>
        <taxon>Actinomycetota</taxon>
        <taxon>Actinomycetes</taxon>
        <taxon>Mycobacteriales</taxon>
        <taxon>Nocardiaceae</taxon>
        <taxon>Rhodococcoides</taxon>
    </lineage>
</organism>
<dbReference type="Proteomes" id="UP000703038">
    <property type="component" value="Unassembled WGS sequence"/>
</dbReference>
<evidence type="ECO:0000256" key="1">
    <source>
        <dbReference type="SAM" id="MobiDB-lite"/>
    </source>
</evidence>
<protein>
    <submittedName>
        <fullName evidence="2">Phage tail tape-measure protein</fullName>
    </submittedName>
</protein>
<keyword evidence="3" id="KW-1185">Reference proteome</keyword>
<evidence type="ECO:0000313" key="2">
    <source>
        <dbReference type="EMBL" id="MBM7417251.1"/>
    </source>
</evidence>
<accession>A0ABS2KZ96</accession>
<name>A0ABS2KZ96_9NOCA</name>
<gene>
    <name evidence="2" type="ORF">JOE42_003984</name>
</gene>
<dbReference type="EMBL" id="JAFBBK010000001">
    <property type="protein sequence ID" value="MBM7417251.1"/>
    <property type="molecule type" value="Genomic_DNA"/>
</dbReference>
<dbReference type="RefSeq" id="WP_204869885.1">
    <property type="nucleotide sequence ID" value="NZ_JAFBBK010000001.1"/>
</dbReference>
<proteinExistence type="predicted"/>
<feature type="region of interest" description="Disordered" evidence="1">
    <location>
        <begin position="55"/>
        <end position="77"/>
    </location>
</feature>
<comment type="caution">
    <text evidence="2">The sequence shown here is derived from an EMBL/GenBank/DDBJ whole genome shotgun (WGS) entry which is preliminary data.</text>
</comment>
<sequence>MDECSSGMMTGALSGASVGGMLGAAGGPLGVAVGASIGGLVGEIGGGETSCEERVISGRAVPEPSSETKGHKGSGRR</sequence>
<reference evidence="2 3" key="1">
    <citation type="submission" date="2021-01" db="EMBL/GenBank/DDBJ databases">
        <title>Genomics of switchgrass bacterial isolates.</title>
        <authorList>
            <person name="Shade A."/>
        </authorList>
    </citation>
    <scope>NUCLEOTIDE SEQUENCE [LARGE SCALE GENOMIC DNA]</scope>
    <source>
        <strain evidence="2 3">PvP111</strain>
    </source>
</reference>
<evidence type="ECO:0000313" key="3">
    <source>
        <dbReference type="Proteomes" id="UP000703038"/>
    </source>
</evidence>